<dbReference type="EMBL" id="BAABJP010000015">
    <property type="protein sequence ID" value="GAA5157991.1"/>
    <property type="molecule type" value="Genomic_DNA"/>
</dbReference>
<keyword evidence="1" id="KW-1133">Transmembrane helix</keyword>
<comment type="caution">
    <text evidence="2">The sequence shown here is derived from an EMBL/GenBank/DDBJ whole genome shotgun (WGS) entry which is preliminary data.</text>
</comment>
<feature type="transmembrane region" description="Helical" evidence="1">
    <location>
        <begin position="26"/>
        <end position="44"/>
    </location>
</feature>
<keyword evidence="1" id="KW-0812">Transmembrane</keyword>
<dbReference type="Proteomes" id="UP001428817">
    <property type="component" value="Unassembled WGS sequence"/>
</dbReference>
<gene>
    <name evidence="2" type="ORF">GCM10023321_37060</name>
</gene>
<organism evidence="2 3">
    <name type="scientific">Pseudonocardia eucalypti</name>
    <dbReference type="NCBI Taxonomy" id="648755"/>
    <lineage>
        <taxon>Bacteria</taxon>
        <taxon>Bacillati</taxon>
        <taxon>Actinomycetota</taxon>
        <taxon>Actinomycetes</taxon>
        <taxon>Pseudonocardiales</taxon>
        <taxon>Pseudonocardiaceae</taxon>
        <taxon>Pseudonocardia</taxon>
    </lineage>
</organism>
<evidence type="ECO:0000313" key="2">
    <source>
        <dbReference type="EMBL" id="GAA5157991.1"/>
    </source>
</evidence>
<keyword evidence="3" id="KW-1185">Reference proteome</keyword>
<proteinExistence type="predicted"/>
<evidence type="ECO:0000313" key="3">
    <source>
        <dbReference type="Proteomes" id="UP001428817"/>
    </source>
</evidence>
<accession>A0ABP9Q957</accession>
<sequence>MIASPGRVSTRRTISSTFGSPAKWRSMPGSAGVIVALAMIVIVLTPSSVAKGGRAARDGAVLVRAMYRR</sequence>
<keyword evidence="1" id="KW-0472">Membrane</keyword>
<name>A0ABP9Q957_9PSEU</name>
<reference evidence="3" key="1">
    <citation type="journal article" date="2019" name="Int. J. Syst. Evol. Microbiol.">
        <title>The Global Catalogue of Microorganisms (GCM) 10K type strain sequencing project: providing services to taxonomists for standard genome sequencing and annotation.</title>
        <authorList>
            <consortium name="The Broad Institute Genomics Platform"/>
            <consortium name="The Broad Institute Genome Sequencing Center for Infectious Disease"/>
            <person name="Wu L."/>
            <person name="Ma J."/>
        </authorList>
    </citation>
    <scope>NUCLEOTIDE SEQUENCE [LARGE SCALE GENOMIC DNA]</scope>
    <source>
        <strain evidence="3">JCM 18303</strain>
    </source>
</reference>
<evidence type="ECO:0000256" key="1">
    <source>
        <dbReference type="SAM" id="Phobius"/>
    </source>
</evidence>
<protein>
    <submittedName>
        <fullName evidence="2">Uncharacterized protein</fullName>
    </submittedName>
</protein>